<dbReference type="InterPro" id="IPR008792">
    <property type="entry name" value="PQQD"/>
</dbReference>
<name>A0ABT8FIL4_9ACTN</name>
<dbReference type="EMBL" id="JAUHJQ010000007">
    <property type="protein sequence ID" value="MDN4174508.1"/>
    <property type="molecule type" value="Genomic_DNA"/>
</dbReference>
<organism evidence="1 2">
    <name type="scientific">Nocardioides oceani</name>
    <dbReference type="NCBI Taxonomy" id="3058369"/>
    <lineage>
        <taxon>Bacteria</taxon>
        <taxon>Bacillati</taxon>
        <taxon>Actinomycetota</taxon>
        <taxon>Actinomycetes</taxon>
        <taxon>Propionibacteriales</taxon>
        <taxon>Nocardioidaceae</taxon>
        <taxon>Nocardioides</taxon>
    </lineage>
</organism>
<evidence type="ECO:0000313" key="2">
    <source>
        <dbReference type="Proteomes" id="UP001168620"/>
    </source>
</evidence>
<sequence>MTDDRRLWRRREEDVAMVESDLRVAMLDLRRLDDPPIILEGSAAVIWQLLAEPQTIDDLLTDLAEVFDAPASEMVGGARAFLEDLERRGLVLSNEEAD</sequence>
<dbReference type="Proteomes" id="UP001168620">
    <property type="component" value="Unassembled WGS sequence"/>
</dbReference>
<dbReference type="Gene3D" id="1.10.10.1150">
    <property type="entry name" value="Coenzyme PQQ synthesis protein D (PqqD)"/>
    <property type="match status" value="1"/>
</dbReference>
<evidence type="ECO:0000313" key="1">
    <source>
        <dbReference type="EMBL" id="MDN4174508.1"/>
    </source>
</evidence>
<protein>
    <submittedName>
        <fullName evidence="1">PqqD family protein</fullName>
    </submittedName>
</protein>
<gene>
    <name evidence="1" type="ORF">QWY28_16225</name>
</gene>
<accession>A0ABT8FIL4</accession>
<dbReference type="RefSeq" id="WP_300953603.1">
    <property type="nucleotide sequence ID" value="NZ_JAUHJQ010000007.1"/>
</dbReference>
<keyword evidence="2" id="KW-1185">Reference proteome</keyword>
<dbReference type="Pfam" id="PF05402">
    <property type="entry name" value="PqqD"/>
    <property type="match status" value="1"/>
</dbReference>
<dbReference type="InterPro" id="IPR041881">
    <property type="entry name" value="PqqD_sf"/>
</dbReference>
<reference evidence="1" key="1">
    <citation type="submission" date="2023-06" db="EMBL/GenBank/DDBJ databases">
        <title>Draft genome sequence of Nocardioides sp. SOB77.</title>
        <authorList>
            <person name="Zhang G."/>
        </authorList>
    </citation>
    <scope>NUCLEOTIDE SEQUENCE</scope>
    <source>
        <strain evidence="1">SOB77</strain>
    </source>
</reference>
<comment type="caution">
    <text evidence="1">The sequence shown here is derived from an EMBL/GenBank/DDBJ whole genome shotgun (WGS) entry which is preliminary data.</text>
</comment>
<proteinExistence type="predicted"/>